<proteinExistence type="predicted"/>
<reference evidence="1" key="1">
    <citation type="submission" date="2022-07" db="EMBL/GenBank/DDBJ databases">
        <title>Phylogenomic reconstructions and comparative analyses of Kickxellomycotina fungi.</title>
        <authorList>
            <person name="Reynolds N.K."/>
            <person name="Stajich J.E."/>
            <person name="Barry K."/>
            <person name="Grigoriev I.V."/>
            <person name="Crous P."/>
            <person name="Smith M.E."/>
        </authorList>
    </citation>
    <scope>NUCLEOTIDE SEQUENCE</scope>
    <source>
        <strain evidence="1">Benny 63K</strain>
    </source>
</reference>
<evidence type="ECO:0000313" key="1">
    <source>
        <dbReference type="EMBL" id="KAJ1888702.1"/>
    </source>
</evidence>
<dbReference type="EMBL" id="JANBPG010001696">
    <property type="protein sequence ID" value="KAJ1888702.1"/>
    <property type="molecule type" value="Genomic_DNA"/>
</dbReference>
<accession>A0ACC1I6N3</accession>
<gene>
    <name evidence="1" type="ORF">LPJ66_008435</name>
</gene>
<keyword evidence="2" id="KW-1185">Reference proteome</keyword>
<protein>
    <submittedName>
        <fullName evidence="1">Uncharacterized protein</fullName>
    </submittedName>
</protein>
<evidence type="ECO:0000313" key="2">
    <source>
        <dbReference type="Proteomes" id="UP001150581"/>
    </source>
</evidence>
<name>A0ACC1I6N3_9FUNG</name>
<comment type="caution">
    <text evidence="1">The sequence shown here is derived from an EMBL/GenBank/DDBJ whole genome shotgun (WGS) entry which is preliminary data.</text>
</comment>
<dbReference type="Proteomes" id="UP001150581">
    <property type="component" value="Unassembled WGS sequence"/>
</dbReference>
<organism evidence="1 2">
    <name type="scientific">Kickxella alabastrina</name>
    <dbReference type="NCBI Taxonomy" id="61397"/>
    <lineage>
        <taxon>Eukaryota</taxon>
        <taxon>Fungi</taxon>
        <taxon>Fungi incertae sedis</taxon>
        <taxon>Zoopagomycota</taxon>
        <taxon>Kickxellomycotina</taxon>
        <taxon>Kickxellomycetes</taxon>
        <taxon>Kickxellales</taxon>
        <taxon>Kickxellaceae</taxon>
        <taxon>Kickxella</taxon>
    </lineage>
</organism>
<sequence>MFVQFASDTNEAAAVLPPGIGPEHEPAPIEDLEEDEEPDLNVDQRREIEKRLIEDRVILRGFLLKQDKLRQWRRRWFVLRQNTLSYYHNEKEYEVKQILRRDDVYDIRGPDPSTAKARSLRRTYFKTVTEKRNYWLAHDDAGKAREWFAVLVRWQEGADLSPISIRQSISAQHTVSGIAMESTVGPPRSTPNTGLPHSQPQVGASGSFMQQLELSMSKLGQNRLSIGGVGRPSGGSGMPRDL</sequence>